<evidence type="ECO:0000313" key="1">
    <source>
        <dbReference type="EMBL" id="ALA68455.1"/>
    </source>
</evidence>
<dbReference type="STRING" id="1408189.CLAC_03490"/>
<evidence type="ECO:0000313" key="2">
    <source>
        <dbReference type="Proteomes" id="UP000058446"/>
    </source>
</evidence>
<proteinExistence type="predicted"/>
<dbReference type="KEGG" id="clw:CLAC_03490"/>
<sequence>MSLLDSMGLGRDLRDEGAVGQFETAVAAPAVTQAAGDWDRQMLGPLRQQQDYLAGVRGYCAAYMSKNINGEWGPDNTRKLPFDAQHGEGAKGAHVDPEKGGIVFDEPGVWLVSLYTTARWTAYTASWLDTDSVRVTMRAKSPKGQVFDEKILQHLSGKSAVSPTITVPMVVKEAGSYIEVEGWSSRYRWWDGGTKFSMLTVVKQDNRPEKPGALTVSDERKETSQ</sequence>
<reference evidence="1 2" key="1">
    <citation type="submission" date="2013-10" db="EMBL/GenBank/DDBJ databases">
        <title>Complete genome sequence of Corynebacterium lactis DSM 45799(T), isolated from raw cow milk.</title>
        <authorList>
            <person name="Ruckert C."/>
            <person name="Albersmeier A."/>
            <person name="Lipski A."/>
            <person name="Kalinowski J."/>
        </authorList>
    </citation>
    <scope>NUCLEOTIDE SEQUENCE [LARGE SCALE GENOMIC DNA]</scope>
    <source>
        <strain evidence="1 2">RW2-5</strain>
    </source>
</reference>
<accession>A0A0K2H328</accession>
<gene>
    <name evidence="1" type="ORF">CLAC_03490</name>
</gene>
<name>A0A0K2H328_9CORY</name>
<dbReference type="EMBL" id="CP006841">
    <property type="protein sequence ID" value="ALA68455.1"/>
    <property type="molecule type" value="Genomic_DNA"/>
</dbReference>
<dbReference type="OrthoDB" id="4427562at2"/>
<dbReference type="PATRIC" id="fig|1408189.4.peg.698"/>
<protein>
    <submittedName>
        <fullName evidence="1">Uncharacterized protein</fullName>
    </submittedName>
</protein>
<dbReference type="RefSeq" id="WP_053411702.1">
    <property type="nucleotide sequence ID" value="NZ_CP006841.1"/>
</dbReference>
<dbReference type="Proteomes" id="UP000058446">
    <property type="component" value="Chromosome"/>
</dbReference>
<dbReference type="AlphaFoldDB" id="A0A0K2H328"/>
<keyword evidence="2" id="KW-1185">Reference proteome</keyword>
<organism evidence="1 2">
    <name type="scientific">Corynebacterium lactis RW2-5</name>
    <dbReference type="NCBI Taxonomy" id="1408189"/>
    <lineage>
        <taxon>Bacteria</taxon>
        <taxon>Bacillati</taxon>
        <taxon>Actinomycetota</taxon>
        <taxon>Actinomycetes</taxon>
        <taxon>Mycobacteriales</taxon>
        <taxon>Corynebacteriaceae</taxon>
        <taxon>Corynebacterium</taxon>
    </lineage>
</organism>